<reference evidence="2 3" key="1">
    <citation type="submission" date="2023-07" db="EMBL/GenBank/DDBJ databases">
        <title>Comparative genomics of wheat-associated soil bacteria to identify genetic determinants of phenazine resistance.</title>
        <authorList>
            <person name="Mouncey N."/>
        </authorList>
    </citation>
    <scope>NUCLEOTIDE SEQUENCE [LARGE SCALE GENOMIC DNA]</scope>
    <source>
        <strain evidence="2 3">V3I3</strain>
    </source>
</reference>
<keyword evidence="1" id="KW-0812">Transmembrane</keyword>
<keyword evidence="1" id="KW-0472">Membrane</keyword>
<protein>
    <submittedName>
        <fullName evidence="2">Uncharacterized protein</fullName>
    </submittedName>
</protein>
<dbReference type="EMBL" id="JAUSYY010000001">
    <property type="protein sequence ID" value="MDQ0896050.1"/>
    <property type="molecule type" value="Genomic_DNA"/>
</dbReference>
<feature type="transmembrane region" description="Helical" evidence="1">
    <location>
        <begin position="21"/>
        <end position="44"/>
    </location>
</feature>
<proteinExistence type="predicted"/>
<evidence type="ECO:0000313" key="2">
    <source>
        <dbReference type="EMBL" id="MDQ0896050.1"/>
    </source>
</evidence>
<keyword evidence="1" id="KW-1133">Transmembrane helix</keyword>
<organism evidence="2 3">
    <name type="scientific">Agromyces ramosus</name>
    <dbReference type="NCBI Taxonomy" id="33879"/>
    <lineage>
        <taxon>Bacteria</taxon>
        <taxon>Bacillati</taxon>
        <taxon>Actinomycetota</taxon>
        <taxon>Actinomycetes</taxon>
        <taxon>Micrococcales</taxon>
        <taxon>Microbacteriaceae</taxon>
        <taxon>Agromyces</taxon>
    </lineage>
</organism>
<comment type="caution">
    <text evidence="2">The sequence shown here is derived from an EMBL/GenBank/DDBJ whole genome shotgun (WGS) entry which is preliminary data.</text>
</comment>
<gene>
    <name evidence="2" type="ORF">QFZ26_003605</name>
</gene>
<accession>A0ABU0RDB2</accession>
<keyword evidence="3" id="KW-1185">Reference proteome</keyword>
<feature type="transmembrane region" description="Helical" evidence="1">
    <location>
        <begin position="98"/>
        <end position="116"/>
    </location>
</feature>
<dbReference type="Proteomes" id="UP001239083">
    <property type="component" value="Unassembled WGS sequence"/>
</dbReference>
<evidence type="ECO:0000256" key="1">
    <source>
        <dbReference type="SAM" id="Phobius"/>
    </source>
</evidence>
<feature type="transmembrane region" description="Helical" evidence="1">
    <location>
        <begin position="64"/>
        <end position="86"/>
    </location>
</feature>
<sequence>MTDGKDGRLDQPPRNRRRATLVVFLLGVVVPAFLAFDQMFSIGLQNSNLFNVSNPNPIDAQTDPMIRATAVVLGASVIALAVFAMYERRHGLRRASSIVFLIVAIALLALNLFVLFG</sequence>
<evidence type="ECO:0000313" key="3">
    <source>
        <dbReference type="Proteomes" id="UP001239083"/>
    </source>
</evidence>
<dbReference type="RefSeq" id="WP_307044631.1">
    <property type="nucleotide sequence ID" value="NZ_JAUSYY010000001.1"/>
</dbReference>
<name>A0ABU0RDB2_9MICO</name>